<keyword evidence="5" id="KW-0963">Cytoplasm</keyword>
<dbReference type="PROSITE" id="PS51483">
    <property type="entry name" value="B5"/>
    <property type="match status" value="1"/>
</dbReference>
<feature type="region of interest" description="Disordered" evidence="13">
    <location>
        <begin position="568"/>
        <end position="588"/>
    </location>
</feature>
<dbReference type="InterPro" id="IPR005146">
    <property type="entry name" value="B3/B4_tRNA-bd"/>
</dbReference>
<evidence type="ECO:0000256" key="10">
    <source>
        <dbReference type="ARBA" id="ARBA00022842"/>
    </source>
</evidence>
<sequence>MPTIDVNKKEFLKHLKSSGLTMEKALLLIKGEIKGEDELFLKIDIADTNRPDLFTLEGIARQLLSFSQKKHFTSDFLHKQPGYKLEILPSVEKVRPFAGAFLAHGCTLNEDGLDSLIRIQEKLGDTIGRRRRKVGIGIYDATTIKFPVRYGAFSPESHQFTPLGSETEMTLEEILKRHPKGVEYGNTLLGAAKYPLFIDAEDKILSFPPIINSKRTGEVKVGMDYLFIEATGTEQKAVILSLNVLAAALSFRGAMIERIEASYPYQTPVGRSQPVPAQLMSKPLMLRVAEAKKMLGIEIDAEEISDALLRFGYEFEKSGDTFKILAPYYRSDVMHQYDVIEDLALARGYDNFSPLSLSDFTIGNILPEEEAADRVGNIFVGMGFQEIISNMLVNTSFSSHCMLEKEYPYVEVENVMSESYSGVRHWLIPSLLKVEMESSSTPYPHRIFEVGEVVIRETRGKSNHDSIRTGLSNGVNEEIHIAALLSGPGITFNDAHRALRSLMEELSIPYELREINHNSFIKGRCGAIEIAGSKKGIIGEIFPEVLSRWSIKMPVSVFEITQPPALLKRHKGTKAQRHRGTEAQRNKS</sequence>
<keyword evidence="6 15" id="KW-0436">Ligase</keyword>
<evidence type="ECO:0000256" key="12">
    <source>
        <dbReference type="ARBA" id="ARBA00023146"/>
    </source>
</evidence>
<accession>A0A399FY05</accession>
<dbReference type="SUPFAM" id="SSF55681">
    <property type="entry name" value="Class II aaRS and biotin synthetases"/>
    <property type="match status" value="1"/>
</dbReference>
<dbReference type="EMBL" id="NDHY01000001">
    <property type="protein sequence ID" value="RII00997.1"/>
    <property type="molecule type" value="Genomic_DNA"/>
</dbReference>
<dbReference type="PANTHER" id="PTHR10947:SF0">
    <property type="entry name" value="PHENYLALANINE--TRNA LIGASE BETA SUBUNIT"/>
    <property type="match status" value="1"/>
</dbReference>
<evidence type="ECO:0000256" key="5">
    <source>
        <dbReference type="ARBA" id="ARBA00022490"/>
    </source>
</evidence>
<dbReference type="InterPro" id="IPR045864">
    <property type="entry name" value="aa-tRNA-synth_II/BPL/LPL"/>
</dbReference>
<feature type="compositionally biased region" description="Basic residues" evidence="13">
    <location>
        <begin position="568"/>
        <end position="578"/>
    </location>
</feature>
<evidence type="ECO:0000256" key="4">
    <source>
        <dbReference type="ARBA" id="ARBA00012814"/>
    </source>
</evidence>
<dbReference type="GO" id="GO:0004826">
    <property type="term" value="F:phenylalanine-tRNA ligase activity"/>
    <property type="evidence" value="ECO:0007669"/>
    <property type="project" value="UniProtKB-EC"/>
</dbReference>
<dbReference type="SMART" id="SM00873">
    <property type="entry name" value="B3_4"/>
    <property type="match status" value="1"/>
</dbReference>
<dbReference type="GO" id="GO:0009328">
    <property type="term" value="C:phenylalanine-tRNA ligase complex"/>
    <property type="evidence" value="ECO:0007669"/>
    <property type="project" value="TreeGrafter"/>
</dbReference>
<evidence type="ECO:0000256" key="13">
    <source>
        <dbReference type="SAM" id="MobiDB-lite"/>
    </source>
</evidence>
<evidence type="ECO:0000313" key="15">
    <source>
        <dbReference type="EMBL" id="RII00997.1"/>
    </source>
</evidence>
<keyword evidence="9" id="KW-0067">ATP-binding</keyword>
<dbReference type="GO" id="GO:0003723">
    <property type="term" value="F:RNA binding"/>
    <property type="evidence" value="ECO:0007669"/>
    <property type="project" value="InterPro"/>
</dbReference>
<dbReference type="NCBIfam" id="TIGR00471">
    <property type="entry name" value="pheT_arch"/>
    <property type="match status" value="1"/>
</dbReference>
<evidence type="ECO:0000256" key="9">
    <source>
        <dbReference type="ARBA" id="ARBA00022840"/>
    </source>
</evidence>
<evidence type="ECO:0000256" key="7">
    <source>
        <dbReference type="ARBA" id="ARBA00022723"/>
    </source>
</evidence>
<dbReference type="GO" id="GO:0000287">
    <property type="term" value="F:magnesium ion binding"/>
    <property type="evidence" value="ECO:0007669"/>
    <property type="project" value="InterPro"/>
</dbReference>
<dbReference type="AlphaFoldDB" id="A0A399FY05"/>
<dbReference type="Pfam" id="PF17759">
    <property type="entry name" value="tRNA_synthFbeta"/>
    <property type="match status" value="1"/>
</dbReference>
<evidence type="ECO:0000256" key="2">
    <source>
        <dbReference type="ARBA" id="ARBA00004496"/>
    </source>
</evidence>
<dbReference type="GO" id="GO:0006432">
    <property type="term" value="P:phenylalanyl-tRNA aminoacylation"/>
    <property type="evidence" value="ECO:0007669"/>
    <property type="project" value="InterPro"/>
</dbReference>
<dbReference type="SUPFAM" id="SSF46955">
    <property type="entry name" value="Putative DNA-binding domain"/>
    <property type="match status" value="1"/>
</dbReference>
<protein>
    <recommendedName>
        <fullName evidence="4">phenylalanine--tRNA ligase</fullName>
        <ecNumber evidence="4">6.1.1.20</ecNumber>
    </recommendedName>
</protein>
<dbReference type="Gene3D" id="3.30.930.10">
    <property type="entry name" value="Bira Bifunctional Protein, Domain 2"/>
    <property type="match status" value="1"/>
</dbReference>
<evidence type="ECO:0000313" key="16">
    <source>
        <dbReference type="Proteomes" id="UP000266287"/>
    </source>
</evidence>
<proteinExistence type="inferred from homology"/>
<dbReference type="Pfam" id="PF03484">
    <property type="entry name" value="B5"/>
    <property type="match status" value="1"/>
</dbReference>
<evidence type="ECO:0000256" key="1">
    <source>
        <dbReference type="ARBA" id="ARBA00001946"/>
    </source>
</evidence>
<dbReference type="PANTHER" id="PTHR10947">
    <property type="entry name" value="PHENYLALANYL-TRNA SYNTHETASE BETA CHAIN AND LEUCINE-RICH REPEAT-CONTAINING PROTEIN 47"/>
    <property type="match status" value="1"/>
</dbReference>
<feature type="domain" description="B5" evidence="14">
    <location>
        <begin position="279"/>
        <end position="354"/>
    </location>
</feature>
<dbReference type="EC" id="6.1.1.20" evidence="4"/>
<organism evidence="15 16">
    <name type="scientific">candidate division NPL-UPA2 bacterium Unc8</name>
    <dbReference type="NCBI Taxonomy" id="1980939"/>
    <lineage>
        <taxon>Bacteria</taxon>
    </lineage>
</organism>
<dbReference type="InterPro" id="IPR045060">
    <property type="entry name" value="Phe-tRNA-ligase_IIc_bsu"/>
</dbReference>
<keyword evidence="8" id="KW-0547">Nucleotide-binding</keyword>
<dbReference type="Proteomes" id="UP000266287">
    <property type="component" value="Unassembled WGS sequence"/>
</dbReference>
<dbReference type="InterPro" id="IPR041616">
    <property type="entry name" value="PheRS_beta_core"/>
</dbReference>
<dbReference type="InterPro" id="IPR005147">
    <property type="entry name" value="tRNA_synthase_B5-dom"/>
</dbReference>
<dbReference type="Gene3D" id="3.30.56.10">
    <property type="match status" value="2"/>
</dbReference>
<dbReference type="InterPro" id="IPR009061">
    <property type="entry name" value="DNA-bd_dom_put_sf"/>
</dbReference>
<dbReference type="SMART" id="SM00874">
    <property type="entry name" value="B5"/>
    <property type="match status" value="1"/>
</dbReference>
<keyword evidence="11" id="KW-0648">Protein biosynthesis</keyword>
<comment type="similarity">
    <text evidence="3">Belongs to the phenylalanyl-tRNA synthetase beta subunit family. Type 2 subfamily.</text>
</comment>
<dbReference type="InterPro" id="IPR004531">
    <property type="entry name" value="Phe-tRNA-synth_IIc_bsu_arc_euk"/>
</dbReference>
<keyword evidence="10" id="KW-0460">Magnesium</keyword>
<dbReference type="InterPro" id="IPR020825">
    <property type="entry name" value="Phe-tRNA_synthase-like_B3/B4"/>
</dbReference>
<reference evidence="15 16" key="1">
    <citation type="submission" date="2018-08" db="EMBL/GenBank/DDBJ databases">
        <title>Draft genome of candidate division NPL-UPA2 bacterium Unc8 that adapted to ultra-basic serpentinizing groundwater.</title>
        <authorList>
            <person name="Ishii S."/>
            <person name="Suzuki S."/>
            <person name="Nealson K.H."/>
        </authorList>
    </citation>
    <scope>NUCLEOTIDE SEQUENCE [LARGE SCALE GENOMIC DNA]</scope>
    <source>
        <strain evidence="15">Unc8</strain>
    </source>
</reference>
<evidence type="ECO:0000256" key="6">
    <source>
        <dbReference type="ARBA" id="ARBA00022598"/>
    </source>
</evidence>
<dbReference type="GO" id="GO:0005524">
    <property type="term" value="F:ATP binding"/>
    <property type="evidence" value="ECO:0007669"/>
    <property type="project" value="UniProtKB-KW"/>
</dbReference>
<comment type="cofactor">
    <cofactor evidence="1">
        <name>Mg(2+)</name>
        <dbReference type="ChEBI" id="CHEBI:18420"/>
    </cofactor>
</comment>
<dbReference type="Gene3D" id="3.50.40.10">
    <property type="entry name" value="Phenylalanyl-trna Synthetase, Chain B, domain 3"/>
    <property type="match status" value="1"/>
</dbReference>
<keyword evidence="7" id="KW-0479">Metal-binding</keyword>
<name>A0A399FY05_UNCN2</name>
<gene>
    <name evidence="15" type="primary">pheT</name>
    <name evidence="15" type="ORF">B9J77_00195</name>
</gene>
<comment type="caution">
    <text evidence="15">The sequence shown here is derived from an EMBL/GenBank/DDBJ whole genome shotgun (WGS) entry which is preliminary data.</text>
</comment>
<evidence type="ECO:0000256" key="3">
    <source>
        <dbReference type="ARBA" id="ARBA00007438"/>
    </source>
</evidence>
<evidence type="ECO:0000259" key="14">
    <source>
        <dbReference type="PROSITE" id="PS51483"/>
    </source>
</evidence>
<evidence type="ECO:0000256" key="8">
    <source>
        <dbReference type="ARBA" id="ARBA00022741"/>
    </source>
</evidence>
<evidence type="ECO:0000256" key="11">
    <source>
        <dbReference type="ARBA" id="ARBA00022917"/>
    </source>
</evidence>
<feature type="compositionally biased region" description="Basic and acidic residues" evidence="13">
    <location>
        <begin position="579"/>
        <end position="588"/>
    </location>
</feature>
<keyword evidence="12" id="KW-0030">Aminoacyl-tRNA synthetase</keyword>
<comment type="subcellular location">
    <subcellularLocation>
        <location evidence="2">Cytoplasm</location>
    </subcellularLocation>
</comment>